<organism evidence="1 2">
    <name type="scientific">Solanum commersonii</name>
    <name type="common">Commerson's wild potato</name>
    <name type="synonym">Commerson's nightshade</name>
    <dbReference type="NCBI Taxonomy" id="4109"/>
    <lineage>
        <taxon>Eukaryota</taxon>
        <taxon>Viridiplantae</taxon>
        <taxon>Streptophyta</taxon>
        <taxon>Embryophyta</taxon>
        <taxon>Tracheophyta</taxon>
        <taxon>Spermatophyta</taxon>
        <taxon>Magnoliopsida</taxon>
        <taxon>eudicotyledons</taxon>
        <taxon>Gunneridae</taxon>
        <taxon>Pentapetalae</taxon>
        <taxon>asterids</taxon>
        <taxon>lamiids</taxon>
        <taxon>Solanales</taxon>
        <taxon>Solanaceae</taxon>
        <taxon>Solanoideae</taxon>
        <taxon>Solaneae</taxon>
        <taxon>Solanum</taxon>
    </lineage>
</organism>
<keyword evidence="2" id="KW-1185">Reference proteome</keyword>
<dbReference type="Proteomes" id="UP000824120">
    <property type="component" value="Chromosome 8"/>
</dbReference>
<name>A0A9J5XTU6_SOLCO</name>
<reference evidence="1 2" key="1">
    <citation type="submission" date="2020-09" db="EMBL/GenBank/DDBJ databases">
        <title>De no assembly of potato wild relative species, Solanum commersonii.</title>
        <authorList>
            <person name="Cho K."/>
        </authorList>
    </citation>
    <scope>NUCLEOTIDE SEQUENCE [LARGE SCALE GENOMIC DNA]</scope>
    <source>
        <strain evidence="1">LZ3.2</strain>
        <tissue evidence="1">Leaf</tissue>
    </source>
</reference>
<dbReference type="AlphaFoldDB" id="A0A9J5XTU6"/>
<sequence>MNTHNKTQFTYARINCVLKDSSCDTPLPKNLIIAILATCETSSSTKNATLTLKKRNTMHVFTDRLALIFQLIFSSAHLRSK</sequence>
<dbReference type="EMBL" id="JACXVP010000008">
    <property type="protein sequence ID" value="KAG5590358.1"/>
    <property type="molecule type" value="Genomic_DNA"/>
</dbReference>
<protein>
    <submittedName>
        <fullName evidence="1">Uncharacterized protein</fullName>
    </submittedName>
</protein>
<comment type="caution">
    <text evidence="1">The sequence shown here is derived from an EMBL/GenBank/DDBJ whole genome shotgun (WGS) entry which is preliminary data.</text>
</comment>
<evidence type="ECO:0000313" key="1">
    <source>
        <dbReference type="EMBL" id="KAG5590358.1"/>
    </source>
</evidence>
<proteinExistence type="predicted"/>
<gene>
    <name evidence="1" type="ORF">H5410_040872</name>
</gene>
<feature type="non-terminal residue" evidence="1">
    <location>
        <position position="1"/>
    </location>
</feature>
<evidence type="ECO:0000313" key="2">
    <source>
        <dbReference type="Proteomes" id="UP000824120"/>
    </source>
</evidence>
<accession>A0A9J5XTU6</accession>